<accession>A0A1J4JBZ1</accession>
<evidence type="ECO:0000313" key="4">
    <source>
        <dbReference type="Proteomes" id="UP000179807"/>
    </source>
</evidence>
<keyword evidence="2" id="KW-1133">Transmembrane helix</keyword>
<comment type="caution">
    <text evidence="3">The sequence shown here is derived from an EMBL/GenBank/DDBJ whole genome shotgun (WGS) entry which is preliminary data.</text>
</comment>
<keyword evidence="4" id="KW-1185">Reference proteome</keyword>
<dbReference type="GeneID" id="94846541"/>
<organism evidence="3 4">
    <name type="scientific">Tritrichomonas foetus</name>
    <dbReference type="NCBI Taxonomy" id="1144522"/>
    <lineage>
        <taxon>Eukaryota</taxon>
        <taxon>Metamonada</taxon>
        <taxon>Parabasalia</taxon>
        <taxon>Tritrichomonadida</taxon>
        <taxon>Tritrichomonadidae</taxon>
        <taxon>Tritrichomonas</taxon>
    </lineage>
</organism>
<feature type="coiled-coil region" evidence="1">
    <location>
        <begin position="183"/>
        <end position="231"/>
    </location>
</feature>
<dbReference type="RefSeq" id="XP_068348904.1">
    <property type="nucleotide sequence ID" value="XM_068511837.1"/>
</dbReference>
<dbReference type="Proteomes" id="UP000179807">
    <property type="component" value="Unassembled WGS sequence"/>
</dbReference>
<feature type="transmembrane region" description="Helical" evidence="2">
    <location>
        <begin position="312"/>
        <end position="336"/>
    </location>
</feature>
<reference evidence="3" key="1">
    <citation type="submission" date="2016-10" db="EMBL/GenBank/DDBJ databases">
        <authorList>
            <person name="Benchimol M."/>
            <person name="Almeida L.G."/>
            <person name="Vasconcelos A.T."/>
            <person name="Perreira-Neves A."/>
            <person name="Rosa I.A."/>
            <person name="Tasca T."/>
            <person name="Bogo M.R."/>
            <person name="de Souza W."/>
        </authorList>
    </citation>
    <scope>NUCLEOTIDE SEQUENCE [LARGE SCALE GENOMIC DNA]</scope>
    <source>
        <strain evidence="3">K</strain>
    </source>
</reference>
<name>A0A1J4JBZ1_9EUKA</name>
<keyword evidence="2" id="KW-0812">Transmembrane</keyword>
<dbReference type="VEuPathDB" id="TrichDB:TRFO_38093"/>
<evidence type="ECO:0000256" key="2">
    <source>
        <dbReference type="SAM" id="Phobius"/>
    </source>
</evidence>
<evidence type="ECO:0000313" key="3">
    <source>
        <dbReference type="EMBL" id="OHS95767.1"/>
    </source>
</evidence>
<protein>
    <submittedName>
        <fullName evidence="3">Uncharacterized protein</fullName>
    </submittedName>
</protein>
<keyword evidence="2" id="KW-0472">Membrane</keyword>
<evidence type="ECO:0000256" key="1">
    <source>
        <dbReference type="SAM" id="Coils"/>
    </source>
</evidence>
<gene>
    <name evidence="3" type="ORF">TRFO_38093</name>
</gene>
<sequence length="338" mass="40027">MNCVNESEFFKSNKIADLKSSLNSILNQIQKNDTIDNNNNEKKNTEYIHDNNIKCENSVNIMQSDRYNKIPLDSIVKILETNPANSIPHDSLFDYIMNDFKNRNRFLNFIDINGINEEQQDRLFKEITANKSLLLQSFITNSKFFCDYFLKIVEELILVKKNNNHTCPIDLLYQYIEGQDLLIDELMKVNHSLNKEIKILEKDKKRLNQTNQEQEKQITRLTMEVHQKEETKIKKHINSLLFFNKYGINGLNSSRNGIVIYLHWNSIHFACLDDNMEIVKDICNNYPSQLNSRTISFSAFGIYRLFIRKRKIVINGIFHYLVNNHLFIELFLFYFIQN</sequence>
<dbReference type="EMBL" id="MLAK01001223">
    <property type="protein sequence ID" value="OHS95767.1"/>
    <property type="molecule type" value="Genomic_DNA"/>
</dbReference>
<dbReference type="AlphaFoldDB" id="A0A1J4JBZ1"/>
<keyword evidence="1" id="KW-0175">Coiled coil</keyword>
<proteinExistence type="predicted"/>